<keyword evidence="1" id="KW-0472">Membrane</keyword>
<gene>
    <name evidence="2" type="ORF">A8975_1821</name>
</gene>
<protein>
    <submittedName>
        <fullName evidence="2">Uncharacterized protein</fullName>
    </submittedName>
</protein>
<evidence type="ECO:0000313" key="2">
    <source>
        <dbReference type="EMBL" id="TDY11977.1"/>
    </source>
</evidence>
<feature type="transmembrane region" description="Helical" evidence="1">
    <location>
        <begin position="12"/>
        <end position="30"/>
    </location>
</feature>
<keyword evidence="3" id="KW-1185">Reference proteome</keyword>
<dbReference type="Proteomes" id="UP000294930">
    <property type="component" value="Unassembled WGS sequence"/>
</dbReference>
<keyword evidence="1" id="KW-0812">Transmembrane</keyword>
<dbReference type="EMBL" id="SOQZ01000003">
    <property type="protein sequence ID" value="TDY11977.1"/>
    <property type="molecule type" value="Genomic_DNA"/>
</dbReference>
<sequence>MKQDNYKWQKMYTLILVANALYILFFYLITQAY</sequence>
<keyword evidence="1" id="KW-1133">Transmembrane helix</keyword>
<name>A0ABY2G656_9FLAO</name>
<accession>A0ABY2G656</accession>
<reference evidence="2 3" key="1">
    <citation type="submission" date="2019-03" db="EMBL/GenBank/DDBJ databases">
        <title>Genomic Encyclopedia of Type Strains, Phase III (KMG-III): the genomes of soil and plant-associated and newly described type strains.</title>
        <authorList>
            <person name="Whitman W."/>
        </authorList>
    </citation>
    <scope>NUCLEOTIDE SEQUENCE [LARGE SCALE GENOMIC DNA]</scope>
    <source>
        <strain evidence="2 3">CGMCC 1.10957</strain>
    </source>
</reference>
<proteinExistence type="predicted"/>
<comment type="caution">
    <text evidence="2">The sequence shown here is derived from an EMBL/GenBank/DDBJ whole genome shotgun (WGS) entry which is preliminary data.</text>
</comment>
<evidence type="ECO:0000256" key="1">
    <source>
        <dbReference type="SAM" id="Phobius"/>
    </source>
</evidence>
<organism evidence="2 3">
    <name type="scientific">Meridianimaribacter flavus</name>
    <dbReference type="NCBI Taxonomy" id="571115"/>
    <lineage>
        <taxon>Bacteria</taxon>
        <taxon>Pseudomonadati</taxon>
        <taxon>Bacteroidota</taxon>
        <taxon>Flavobacteriia</taxon>
        <taxon>Flavobacteriales</taxon>
        <taxon>Flavobacteriaceae</taxon>
        <taxon>Meridianimaribacter</taxon>
    </lineage>
</organism>
<evidence type="ECO:0000313" key="3">
    <source>
        <dbReference type="Proteomes" id="UP000294930"/>
    </source>
</evidence>